<dbReference type="Proteomes" id="UP000535705">
    <property type="component" value="Unassembled WGS sequence"/>
</dbReference>
<dbReference type="SUPFAM" id="SSF48726">
    <property type="entry name" value="Immunoglobulin"/>
    <property type="match status" value="1"/>
</dbReference>
<keyword evidence="1" id="KW-0732">Signal</keyword>
<dbReference type="PROSITE" id="PS50835">
    <property type="entry name" value="IG_LIKE"/>
    <property type="match status" value="1"/>
</dbReference>
<dbReference type="InterPro" id="IPR036179">
    <property type="entry name" value="Ig-like_dom_sf"/>
</dbReference>
<dbReference type="InterPro" id="IPR007110">
    <property type="entry name" value="Ig-like_dom"/>
</dbReference>
<dbReference type="PANTHER" id="PTHR11481:SF64">
    <property type="entry name" value="FC RECEPTOR-LIKE PROTEIN 4"/>
    <property type="match status" value="1"/>
</dbReference>
<evidence type="ECO:0000256" key="1">
    <source>
        <dbReference type="ARBA" id="ARBA00022729"/>
    </source>
</evidence>
<feature type="non-terminal residue" evidence="4">
    <location>
        <position position="1"/>
    </location>
</feature>
<dbReference type="PANTHER" id="PTHR11481">
    <property type="entry name" value="IMMUNOGLOBULIN FC RECEPTOR"/>
    <property type="match status" value="1"/>
</dbReference>
<comment type="caution">
    <text evidence="4">The sequence shown here is derived from an EMBL/GenBank/DDBJ whole genome shotgun (WGS) entry which is preliminary data.</text>
</comment>
<evidence type="ECO:0000313" key="5">
    <source>
        <dbReference type="Proteomes" id="UP000535705"/>
    </source>
</evidence>
<evidence type="ECO:0000256" key="2">
    <source>
        <dbReference type="ARBA" id="ARBA00023157"/>
    </source>
</evidence>
<evidence type="ECO:0000313" key="4">
    <source>
        <dbReference type="EMBL" id="NXR72746.1"/>
    </source>
</evidence>
<proteinExistence type="predicted"/>
<dbReference type="GO" id="GO:0006955">
    <property type="term" value="P:immune response"/>
    <property type="evidence" value="ECO:0007669"/>
    <property type="project" value="TreeGrafter"/>
</dbReference>
<dbReference type="OrthoDB" id="6151406at2759"/>
<organism evidence="4 5">
    <name type="scientific">Pycnonotus jocosus</name>
    <name type="common">Red-whiskered bulbul</name>
    <name type="synonym">Lanius jocosus</name>
    <dbReference type="NCBI Taxonomy" id="182897"/>
    <lineage>
        <taxon>Eukaryota</taxon>
        <taxon>Metazoa</taxon>
        <taxon>Chordata</taxon>
        <taxon>Craniata</taxon>
        <taxon>Vertebrata</taxon>
        <taxon>Euteleostomi</taxon>
        <taxon>Archelosauria</taxon>
        <taxon>Archosauria</taxon>
        <taxon>Dinosauria</taxon>
        <taxon>Saurischia</taxon>
        <taxon>Theropoda</taxon>
        <taxon>Coelurosauria</taxon>
        <taxon>Aves</taxon>
        <taxon>Neognathae</taxon>
        <taxon>Neoaves</taxon>
        <taxon>Telluraves</taxon>
        <taxon>Australaves</taxon>
        <taxon>Passeriformes</taxon>
        <taxon>Sylvioidea</taxon>
        <taxon>Pycnonotidae</taxon>
        <taxon>Pycnonotus</taxon>
    </lineage>
</organism>
<dbReference type="Pfam" id="PF13895">
    <property type="entry name" value="Ig_2"/>
    <property type="match status" value="1"/>
</dbReference>
<dbReference type="GO" id="GO:0009897">
    <property type="term" value="C:external side of plasma membrane"/>
    <property type="evidence" value="ECO:0007669"/>
    <property type="project" value="TreeGrafter"/>
</dbReference>
<gene>
    <name evidence="4" type="primary">Fcrla</name>
    <name evidence="4" type="ORF">PYCJOC_R15468</name>
</gene>
<sequence>SGPSCSTAAPVLQVPAWPLLEGDEVTLHCRVMQKESYPVVNFYHNGKRLWWHFIGTEMSLSPLQLHDSGHYHCSVRRMSRTSAAVTVTVHGEHPHTSA</sequence>
<keyword evidence="5" id="KW-1185">Reference proteome</keyword>
<keyword evidence="2" id="KW-1015">Disulfide bond</keyword>
<dbReference type="GO" id="GO:0004888">
    <property type="term" value="F:transmembrane signaling receptor activity"/>
    <property type="evidence" value="ECO:0007669"/>
    <property type="project" value="TreeGrafter"/>
</dbReference>
<dbReference type="InterPro" id="IPR003598">
    <property type="entry name" value="Ig_sub2"/>
</dbReference>
<evidence type="ECO:0000259" key="3">
    <source>
        <dbReference type="PROSITE" id="PS50835"/>
    </source>
</evidence>
<dbReference type="InterPro" id="IPR013783">
    <property type="entry name" value="Ig-like_fold"/>
</dbReference>
<dbReference type="SMART" id="SM00409">
    <property type="entry name" value="IG"/>
    <property type="match status" value="1"/>
</dbReference>
<reference evidence="4 5" key="1">
    <citation type="submission" date="2019-09" db="EMBL/GenBank/DDBJ databases">
        <title>Bird 10,000 Genomes (B10K) Project - Family phase.</title>
        <authorList>
            <person name="Zhang G."/>
        </authorList>
    </citation>
    <scope>NUCLEOTIDE SEQUENCE [LARGE SCALE GENOMIC DNA]</scope>
    <source>
        <strain evidence="4">B10K-DU-002-42</strain>
        <tissue evidence="4">Muscle</tissue>
    </source>
</reference>
<protein>
    <submittedName>
        <fullName evidence="4">FCRLA protein</fullName>
    </submittedName>
</protein>
<feature type="domain" description="Ig-like" evidence="3">
    <location>
        <begin position="3"/>
        <end position="86"/>
    </location>
</feature>
<dbReference type="AlphaFoldDB" id="A0A7L2NL68"/>
<dbReference type="GO" id="GO:0007166">
    <property type="term" value="P:cell surface receptor signaling pathway"/>
    <property type="evidence" value="ECO:0007669"/>
    <property type="project" value="TreeGrafter"/>
</dbReference>
<feature type="non-terminal residue" evidence="4">
    <location>
        <position position="98"/>
    </location>
</feature>
<dbReference type="EMBL" id="VWYP01004773">
    <property type="protein sequence ID" value="NXR72746.1"/>
    <property type="molecule type" value="Genomic_DNA"/>
</dbReference>
<dbReference type="InterPro" id="IPR003599">
    <property type="entry name" value="Ig_sub"/>
</dbReference>
<dbReference type="Gene3D" id="2.60.40.10">
    <property type="entry name" value="Immunoglobulins"/>
    <property type="match status" value="1"/>
</dbReference>
<name>A0A7L2NL68_PYCJO</name>
<accession>A0A7L2NL68</accession>
<dbReference type="SMART" id="SM00408">
    <property type="entry name" value="IGc2"/>
    <property type="match status" value="1"/>
</dbReference>
<dbReference type="InterPro" id="IPR050488">
    <property type="entry name" value="Ig_Fc_receptor"/>
</dbReference>